<keyword evidence="1" id="KW-1133">Transmembrane helix</keyword>
<keyword evidence="3" id="KW-1185">Reference proteome</keyword>
<dbReference type="VEuPathDB" id="VectorBase:GPAI035638"/>
<keyword evidence="1" id="KW-0472">Membrane</keyword>
<dbReference type="Proteomes" id="UP000092445">
    <property type="component" value="Unassembled WGS sequence"/>
</dbReference>
<dbReference type="EnsemblMetazoa" id="GPAI035638-RA">
    <property type="protein sequence ID" value="GPAI035638-PA"/>
    <property type="gene ID" value="GPAI035638"/>
</dbReference>
<reference evidence="2" key="2">
    <citation type="submission" date="2020-05" db="UniProtKB">
        <authorList>
            <consortium name="EnsemblMetazoa"/>
        </authorList>
    </citation>
    <scope>IDENTIFICATION</scope>
    <source>
        <strain evidence="2">IAEA</strain>
    </source>
</reference>
<protein>
    <submittedName>
        <fullName evidence="2">Uncharacterized protein</fullName>
    </submittedName>
</protein>
<feature type="transmembrane region" description="Helical" evidence="1">
    <location>
        <begin position="75"/>
        <end position="95"/>
    </location>
</feature>
<organism evidence="2 3">
    <name type="scientific">Glossina pallidipes</name>
    <name type="common">Tsetse fly</name>
    <dbReference type="NCBI Taxonomy" id="7398"/>
    <lineage>
        <taxon>Eukaryota</taxon>
        <taxon>Metazoa</taxon>
        <taxon>Ecdysozoa</taxon>
        <taxon>Arthropoda</taxon>
        <taxon>Hexapoda</taxon>
        <taxon>Insecta</taxon>
        <taxon>Pterygota</taxon>
        <taxon>Neoptera</taxon>
        <taxon>Endopterygota</taxon>
        <taxon>Diptera</taxon>
        <taxon>Brachycera</taxon>
        <taxon>Muscomorpha</taxon>
        <taxon>Hippoboscoidea</taxon>
        <taxon>Glossinidae</taxon>
        <taxon>Glossina</taxon>
    </lineage>
</organism>
<name>A0A1B0A667_GLOPL</name>
<accession>A0A1B0A667</accession>
<evidence type="ECO:0000313" key="2">
    <source>
        <dbReference type="EnsemblMetazoa" id="GPAI035638-PA"/>
    </source>
</evidence>
<evidence type="ECO:0000256" key="1">
    <source>
        <dbReference type="SAM" id="Phobius"/>
    </source>
</evidence>
<reference evidence="3" key="1">
    <citation type="submission" date="2014-03" db="EMBL/GenBank/DDBJ databases">
        <authorList>
            <person name="Aksoy S."/>
            <person name="Warren W."/>
            <person name="Wilson R.K."/>
        </authorList>
    </citation>
    <scope>NUCLEOTIDE SEQUENCE [LARGE SCALE GENOMIC DNA]</scope>
    <source>
        <strain evidence="3">IAEA</strain>
    </source>
</reference>
<evidence type="ECO:0000313" key="3">
    <source>
        <dbReference type="Proteomes" id="UP000092445"/>
    </source>
</evidence>
<keyword evidence="1" id="KW-0812">Transmembrane</keyword>
<proteinExistence type="predicted"/>
<sequence>MSSCLHCYPAFCLPTNISVNQPFVKTAALGPPYVKVPGSTLYIVAVYDCVNNTLMNEYSMLQCLRNKRRRTDKQVEFHLLTLQLLLLLLLASIGFEVHGENERLTMPPIFELCWKSNVLDLARHTYCIAMVLIRMDDRTHNKAITDSCTEQCY</sequence>
<dbReference type="AlphaFoldDB" id="A0A1B0A667"/>